<keyword evidence="2" id="KW-1185">Reference proteome</keyword>
<accession>A0AAF0EEQ8</accession>
<name>A0AAF0EEQ8_9BASI</name>
<organism evidence="1 2">
    <name type="scientific">Malassezia caprae</name>
    <dbReference type="NCBI Taxonomy" id="1381934"/>
    <lineage>
        <taxon>Eukaryota</taxon>
        <taxon>Fungi</taxon>
        <taxon>Dikarya</taxon>
        <taxon>Basidiomycota</taxon>
        <taxon>Ustilaginomycotina</taxon>
        <taxon>Malasseziomycetes</taxon>
        <taxon>Malasseziales</taxon>
        <taxon>Malasseziaceae</taxon>
        <taxon>Malassezia</taxon>
    </lineage>
</organism>
<evidence type="ECO:0008006" key="3">
    <source>
        <dbReference type="Google" id="ProtNLM"/>
    </source>
</evidence>
<reference evidence="1" key="1">
    <citation type="submission" date="2023-03" db="EMBL/GenBank/DDBJ databases">
        <title>Mating type loci evolution in Malassezia.</title>
        <authorList>
            <person name="Coelho M.A."/>
        </authorList>
    </citation>
    <scope>NUCLEOTIDE SEQUENCE</scope>
    <source>
        <strain evidence="1">CBS 10434</strain>
    </source>
</reference>
<dbReference type="AlphaFoldDB" id="A0AAF0EEQ8"/>
<dbReference type="EMBL" id="CP119915">
    <property type="protein sequence ID" value="WFD21152.1"/>
    <property type="molecule type" value="Genomic_DNA"/>
</dbReference>
<evidence type="ECO:0000313" key="1">
    <source>
        <dbReference type="EMBL" id="WFD21152.1"/>
    </source>
</evidence>
<sequence length="304" mass="33756">MHHDPGTTRPVVAARRPTARLVLEYLVLQGHTRAAQAYARDIAPIAPAPRLAPADVERMRVRQHILRLVRHGHIEEARRLCDEAFPAVLADTPCAEEAPVQVVEAPAPDAAAWALQRPREPAVLRLHMDMQLYLEGVRAMLSTRNEALADTALVQMQAVSQRIAALPASLQPTYRSIAHELAGLLACRTWLDIPSHRSPLLDRARRSVLAAQLNYAILAAQGTTPEPLLMRAAQHATLAWESLHTRRITLPLDHPATAFLRARRFQVPSRSQRDTTLLPRFQLAELARDHSPLRAAMLASSRPS</sequence>
<dbReference type="Proteomes" id="UP001220961">
    <property type="component" value="Chromosome 8"/>
</dbReference>
<evidence type="ECO:0000313" key="2">
    <source>
        <dbReference type="Proteomes" id="UP001220961"/>
    </source>
</evidence>
<gene>
    <name evidence="1" type="ORF">MCAP1_003410</name>
</gene>
<protein>
    <recommendedName>
        <fullName evidence="3">LisH domain-containing protein</fullName>
    </recommendedName>
</protein>
<proteinExistence type="predicted"/>